<dbReference type="InterPro" id="IPR023231">
    <property type="entry name" value="GSKIP_dom_sf"/>
</dbReference>
<accession>A0A9P5G6Z5</accession>
<dbReference type="SUPFAM" id="SSF48452">
    <property type="entry name" value="TPR-like"/>
    <property type="match status" value="2"/>
</dbReference>
<dbReference type="Gene3D" id="3.30.2280.10">
    <property type="entry name" value="Hypothetical protein (hspc210)"/>
    <property type="match status" value="1"/>
</dbReference>
<feature type="domain" description="Clu" evidence="8">
    <location>
        <begin position="343"/>
        <end position="588"/>
    </location>
</feature>
<dbReference type="InterPro" id="IPR011990">
    <property type="entry name" value="TPR-like_helical_dom_sf"/>
</dbReference>
<dbReference type="GO" id="GO:0006412">
    <property type="term" value="P:translation"/>
    <property type="evidence" value="ECO:0007669"/>
    <property type="project" value="InterPro"/>
</dbReference>
<dbReference type="Proteomes" id="UP000750522">
    <property type="component" value="Unassembled WGS sequence"/>
</dbReference>
<keyword evidence="3" id="KW-0802">TPR repeat</keyword>
<dbReference type="FunFam" id="3.30.2280.10:FF:000002">
    <property type="entry name" value="Clustered mitochondria protein homolog"/>
    <property type="match status" value="1"/>
</dbReference>
<reference evidence="9" key="2">
    <citation type="submission" date="2020-01" db="EMBL/GenBank/DDBJ databases">
        <authorList>
            <person name="Perkins V."/>
            <person name="Lessard M.-H."/>
            <person name="Dugat-Bony E."/>
            <person name="Frenette M."/>
            <person name="Labrie S."/>
        </authorList>
    </citation>
    <scope>NUCLEOTIDE SEQUENCE</scope>
    <source>
        <strain evidence="9">LMA-70</strain>
    </source>
</reference>
<dbReference type="Pfam" id="PF13236">
    <property type="entry name" value="CLU"/>
    <property type="match status" value="1"/>
</dbReference>
<comment type="caution">
    <text evidence="9">The sequence shown here is derived from an EMBL/GenBank/DDBJ whole genome shotgun (WGS) entry which is preliminary data.</text>
</comment>
<dbReference type="Pfam" id="PF01158">
    <property type="entry name" value="Ribosomal_L36e"/>
    <property type="match status" value="1"/>
</dbReference>
<dbReference type="InterPro" id="IPR019734">
    <property type="entry name" value="TPR_rpt"/>
</dbReference>
<dbReference type="PANTHER" id="PTHR12601:SF6">
    <property type="entry name" value="CLUSTERED MITOCHONDRIA PROTEIN HOMOLOG"/>
    <property type="match status" value="1"/>
</dbReference>
<dbReference type="GO" id="GO:0003729">
    <property type="term" value="F:mRNA binding"/>
    <property type="evidence" value="ECO:0007669"/>
    <property type="project" value="TreeGrafter"/>
</dbReference>
<dbReference type="FunFam" id="1.10.10.1760:FF:000003">
    <property type="entry name" value="60S ribosomal protein L36"/>
    <property type="match status" value="1"/>
</dbReference>
<dbReference type="InterPro" id="IPR027523">
    <property type="entry name" value="CLU_prot"/>
</dbReference>
<gene>
    <name evidence="9" type="ORF">DV451_001843</name>
</gene>
<dbReference type="GO" id="GO:1990904">
    <property type="term" value="C:ribonucleoprotein complex"/>
    <property type="evidence" value="ECO:0007669"/>
    <property type="project" value="UniProtKB-KW"/>
</dbReference>
<dbReference type="GO" id="GO:0005737">
    <property type="term" value="C:cytoplasm"/>
    <property type="evidence" value="ECO:0007669"/>
    <property type="project" value="TreeGrafter"/>
</dbReference>
<dbReference type="SUPFAM" id="SSF103107">
    <property type="entry name" value="Hypothetical protein c14orf129, hspc210"/>
    <property type="match status" value="1"/>
</dbReference>
<keyword evidence="5 6" id="KW-0687">Ribonucleoprotein</keyword>
<dbReference type="PROSITE" id="PS51823">
    <property type="entry name" value="CLU"/>
    <property type="match status" value="1"/>
</dbReference>
<name>A0A9P5G6Z5_GEOCN</name>
<evidence type="ECO:0000313" key="9">
    <source>
        <dbReference type="EMBL" id="KAF5102348.1"/>
    </source>
</evidence>
<dbReference type="Pfam" id="PF13424">
    <property type="entry name" value="TPR_12"/>
    <property type="match status" value="2"/>
</dbReference>
<dbReference type="GO" id="GO:0048312">
    <property type="term" value="P:intracellular distribution of mitochondria"/>
    <property type="evidence" value="ECO:0007669"/>
    <property type="project" value="TreeGrafter"/>
</dbReference>
<dbReference type="GO" id="GO:0003735">
    <property type="term" value="F:structural constituent of ribosome"/>
    <property type="evidence" value="ECO:0007669"/>
    <property type="project" value="InterPro"/>
</dbReference>
<proteinExistence type="inferred from homology"/>
<keyword evidence="2" id="KW-0963">Cytoplasm</keyword>
<dbReference type="GO" id="GO:0005840">
    <property type="term" value="C:ribosome"/>
    <property type="evidence" value="ECO:0007669"/>
    <property type="project" value="UniProtKB-KW"/>
</dbReference>
<evidence type="ECO:0000256" key="7">
    <source>
        <dbReference type="SAM" id="MobiDB-lite"/>
    </source>
</evidence>
<evidence type="ECO:0000256" key="6">
    <source>
        <dbReference type="RuleBase" id="RU000665"/>
    </source>
</evidence>
<evidence type="ECO:0000256" key="4">
    <source>
        <dbReference type="ARBA" id="ARBA00022980"/>
    </source>
</evidence>
<evidence type="ECO:0000259" key="8">
    <source>
        <dbReference type="PROSITE" id="PS51823"/>
    </source>
</evidence>
<dbReference type="CDD" id="cd15466">
    <property type="entry name" value="CLU-central"/>
    <property type="match status" value="1"/>
</dbReference>
<feature type="compositionally biased region" description="Acidic residues" evidence="7">
    <location>
        <begin position="659"/>
        <end position="671"/>
    </location>
</feature>
<dbReference type="InterPro" id="IPR038097">
    <property type="entry name" value="Ribosomal_eL36_sf"/>
</dbReference>
<dbReference type="PROSITE" id="PS01190">
    <property type="entry name" value="RIBOSOMAL_L36E"/>
    <property type="match status" value="1"/>
</dbReference>
<dbReference type="SMART" id="SM00028">
    <property type="entry name" value="TPR"/>
    <property type="match status" value="4"/>
</dbReference>
<evidence type="ECO:0000256" key="1">
    <source>
        <dbReference type="ARBA" id="ARBA00006509"/>
    </source>
</evidence>
<dbReference type="EMBL" id="QQZK01000030">
    <property type="protein sequence ID" value="KAF5102348.1"/>
    <property type="molecule type" value="Genomic_DNA"/>
</dbReference>
<evidence type="ECO:0000256" key="2">
    <source>
        <dbReference type="ARBA" id="ARBA00022490"/>
    </source>
</evidence>
<evidence type="ECO:0000256" key="3">
    <source>
        <dbReference type="ARBA" id="ARBA00022803"/>
    </source>
</evidence>
<dbReference type="InterPro" id="IPR033646">
    <property type="entry name" value="CLU-central"/>
</dbReference>
<feature type="region of interest" description="Disordered" evidence="7">
    <location>
        <begin position="629"/>
        <end position="678"/>
    </location>
</feature>
<keyword evidence="4 6" id="KW-0689">Ribosomal protein</keyword>
<feature type="compositionally biased region" description="Basic and acidic residues" evidence="7">
    <location>
        <begin position="629"/>
        <end position="658"/>
    </location>
</feature>
<dbReference type="InterPro" id="IPR025697">
    <property type="entry name" value="CLU_dom"/>
</dbReference>
<dbReference type="Gene3D" id="1.10.10.1760">
    <property type="entry name" value="60S ribosomal protein L36"/>
    <property type="match status" value="1"/>
</dbReference>
<protein>
    <recommendedName>
        <fullName evidence="6">60S ribosomal protein L36</fullName>
    </recommendedName>
</protein>
<reference evidence="9" key="1">
    <citation type="journal article" date="2020" name="Front. Microbiol.">
        <title>Phenotypic and Genetic Characterization of the Cheese Ripening Yeast Geotrichum candidum.</title>
        <authorList>
            <person name="Perkins V."/>
            <person name="Vignola S."/>
            <person name="Lessard M.H."/>
            <person name="Plante P.L."/>
            <person name="Corbeil J."/>
            <person name="Dugat-Bony E."/>
            <person name="Frenette M."/>
            <person name="Labrie S."/>
        </authorList>
    </citation>
    <scope>NUCLEOTIDE SEQUENCE</scope>
    <source>
        <strain evidence="9">LMA-70</strain>
    </source>
</reference>
<sequence>MAAQKSGIAIGINKGHKVTPRVKAARVSYRKGAASARTTFVRDIIQEVAGLAPYERRIIELLRNSQEKRARKLAKKKLGTFGRAKAKVESMTKIIAESRRPSSSLETCFNLLRNGTVLELTTTIEEIEGLAENNVIDLAYSAYNETEAKLHLAKVRDVLGFPNDSGVDGTRSYPILSAGGSNFYNIKGYNIPEEEQAAYVEKEAFDPEALSTPLSTKGLTAPSALLTTKRAVRSLHLSHWNPPPANFQLKGHLFYLQANTLEGKTFHITASTAGYFVNNTSGEKFDPTISKKTQHSHSLLTLLKQISPAVDETITKNVNEVKEIDPLAYIKPTNAFFSAPWIVNTPSDIPDLTRTQNLNDETTNKDWNEEIQSARELPKESFSERLIRERLLNKTLFDFTETSIKEALEITKGNVLPLNISEPPITHIYLKDNIFYSHAYDATGVYAELGGDAASRYATGKEPKGVTYVNKIDVDGLNTLGSTVIDYCGRRFLAQTPVPGIFRTGEGESLIAYGSVDDNDSIASDKKFAELFSDIAKFTHTKPRTVLDNSGNASELVISRKINGLVGTDKRDYVLDLNHLTPVDIGFYEDLKESDAEYPHKIGSLRIEAVEEWWRSKARADVAQALEAKKAEAAKNAPPKEEKPKKEESEGKKEKKEGEESEEKEEEEEKEPEITLTKEEEEAIITAAYEQYLINTDVPLDLSVISDEALRAQYAKDAEVIREISAYVKKSITQLLEEFKAGASVPFDGAQLSATLHRRGINMRYLGHIAAETENQGPLLEVVYQVVLHEIISRSLKHVLNSILSNLSVDFAPYAISHVFNCLLGYKLNDKPEAIIDPLLTSLYPSVDTSVYSEVTVESLRAAIAEQAASRFRYTLGEDWISKVNPLVLFREISLKYGLQWASRDFDFNATAAPASASTSSAASSKKSKKGKKHVEVAAAAPLLFSHEHLLNIVPVFKSSEFKSSASDQALENGRLSIAHGDIEVGLEILTESLSIHENAYGLIHPETVRIYNQLAIVYNELNKPEVAVQFARKALLIQERLTGLDSAEGILSYINLAIYEHSNNNTAAALELITHAFKYWSSIASPEHPESITTINNIGAMVQNLKLHALALKWYEHSLKLTTKLYGPTHHTVGALHFQLSQVHLVLEDFNAAVESMRESHKIYKENYGPENTNTKETKLWLAQLINIAVATAKNNKNSAAANGQSAEHAAAAAALAASASKRARVHHRPGADAKEASATIGKKKNATAAKLGDKSINELLDYINGTAPSQKKKKAAKKN</sequence>
<evidence type="ECO:0000256" key="5">
    <source>
        <dbReference type="ARBA" id="ARBA00023274"/>
    </source>
</evidence>
<evidence type="ECO:0000313" key="10">
    <source>
        <dbReference type="Proteomes" id="UP000750522"/>
    </source>
</evidence>
<dbReference type="Pfam" id="PF12807">
    <property type="entry name" value="eIF3_p135"/>
    <property type="match status" value="1"/>
</dbReference>
<feature type="region of interest" description="Disordered" evidence="7">
    <location>
        <begin position="1220"/>
        <end position="1250"/>
    </location>
</feature>
<comment type="similarity">
    <text evidence="1 6">Belongs to the eukaryotic ribosomal protein eL36 family.</text>
</comment>
<dbReference type="InterPro" id="IPR000509">
    <property type="entry name" value="Ribosomal_eL36"/>
</dbReference>
<organism evidence="9 10">
    <name type="scientific">Geotrichum candidum</name>
    <name type="common">Oospora lactis</name>
    <name type="synonym">Dipodascus geotrichum</name>
    <dbReference type="NCBI Taxonomy" id="1173061"/>
    <lineage>
        <taxon>Eukaryota</taxon>
        <taxon>Fungi</taxon>
        <taxon>Dikarya</taxon>
        <taxon>Ascomycota</taxon>
        <taxon>Saccharomycotina</taxon>
        <taxon>Dipodascomycetes</taxon>
        <taxon>Dipodascales</taxon>
        <taxon>Dipodascaceae</taxon>
        <taxon>Geotrichum</taxon>
    </lineage>
</organism>
<dbReference type="PANTHER" id="PTHR12601">
    <property type="entry name" value="EUKARYOTIC TRANSLATION INITIATION FACTOR 3 SUBUNIT EIF-3"/>
    <property type="match status" value="1"/>
</dbReference>
<dbReference type="Gene3D" id="1.25.40.10">
    <property type="entry name" value="Tetratricopeptide repeat domain"/>
    <property type="match status" value="2"/>
</dbReference>